<evidence type="ECO:0000256" key="10">
    <source>
        <dbReference type="HAMAP-Rule" id="MF_02076"/>
    </source>
</evidence>
<comment type="subcellular location">
    <subcellularLocation>
        <location evidence="1 10">Cytoplasm</location>
    </subcellularLocation>
</comment>
<evidence type="ECO:0000313" key="14">
    <source>
        <dbReference type="EMBL" id="ADL18740.1"/>
    </source>
</evidence>
<dbReference type="CDD" id="cd09287">
    <property type="entry name" value="GluRS_non_core"/>
    <property type="match status" value="1"/>
</dbReference>
<dbReference type="Gene3D" id="2.40.240.10">
    <property type="entry name" value="Ribosomal Protein L25, Chain P"/>
    <property type="match status" value="1"/>
</dbReference>
<dbReference type="Proteomes" id="UP000000346">
    <property type="component" value="Chromosome"/>
</dbReference>
<dbReference type="eggNOG" id="arCOG04302">
    <property type="taxonomic scope" value="Archaea"/>
</dbReference>
<evidence type="ECO:0000256" key="3">
    <source>
        <dbReference type="ARBA" id="ARBA00022490"/>
    </source>
</evidence>
<dbReference type="Pfam" id="PF00749">
    <property type="entry name" value="tRNA-synt_1c"/>
    <property type="match status" value="1"/>
</dbReference>
<reference evidence="14 15" key="1">
    <citation type="journal article" date="2010" name="Appl. Environ. Microbiol.">
        <title>The genome sequence of the crenarchaeon Acidilobus saccharovorans supports a new order, Acidilobales, and suggests an important ecological role in terrestrial acidic hot springs.</title>
        <authorList>
            <person name="Mardanov A.V."/>
            <person name="Svetlitchnyi V.A."/>
            <person name="Beletsky A.V."/>
            <person name="Prokofeva M.I."/>
            <person name="Bonch-Osmolovskaya E.A."/>
            <person name="Ravin N.V."/>
            <person name="Skryabin K.G."/>
        </authorList>
    </citation>
    <scope>NUCLEOTIDE SEQUENCE [LARGE SCALE GENOMIC DNA]</scope>
    <source>
        <strain evidence="15">DSM 16705 / JCM 18335 / VKM B-2471 / 345-15</strain>
    </source>
</reference>
<evidence type="ECO:0000256" key="6">
    <source>
        <dbReference type="ARBA" id="ARBA00022840"/>
    </source>
</evidence>
<comment type="function">
    <text evidence="10">Catalyzes the attachment of glutamate to tRNA(Glu) in a two-step reaction: glutamate is first activated by ATP to form Glu-AMP and then transferred to the acceptor end of tRNA(Glu).</text>
</comment>
<dbReference type="InterPro" id="IPR050132">
    <property type="entry name" value="Gln/Glu-tRNA_Ligase"/>
</dbReference>
<dbReference type="InterPro" id="IPR020056">
    <property type="entry name" value="Rbsml_bL25/Gln-tRNA_synth_N"/>
</dbReference>
<evidence type="ECO:0000256" key="7">
    <source>
        <dbReference type="ARBA" id="ARBA00022917"/>
    </source>
</evidence>
<dbReference type="PRINTS" id="PR00987">
    <property type="entry name" value="TRNASYNTHGLU"/>
</dbReference>
<protein>
    <recommendedName>
        <fullName evidence="10">Glutamate--tRNA ligase</fullName>
        <ecNumber evidence="10">6.1.1.17</ecNumber>
    </recommendedName>
    <alternativeName>
        <fullName evidence="10">Glutamyl-tRNA synthetase</fullName>
        <shortName evidence="10">GluRS</shortName>
    </alternativeName>
</protein>
<dbReference type="GO" id="GO:0005829">
    <property type="term" value="C:cytosol"/>
    <property type="evidence" value="ECO:0007669"/>
    <property type="project" value="TreeGrafter"/>
</dbReference>
<dbReference type="GO" id="GO:0004818">
    <property type="term" value="F:glutamate-tRNA ligase activity"/>
    <property type="evidence" value="ECO:0007669"/>
    <property type="project" value="UniProtKB-UniRule"/>
</dbReference>
<comment type="similarity">
    <text evidence="2 10">Belongs to the class-I aminoacyl-tRNA synthetase family. Glutamate--tRNA ligase type 2 subfamily.</text>
</comment>
<evidence type="ECO:0000259" key="12">
    <source>
        <dbReference type="Pfam" id="PF00749"/>
    </source>
</evidence>
<dbReference type="GO" id="GO:0006424">
    <property type="term" value="P:glutamyl-tRNA aminoacylation"/>
    <property type="evidence" value="ECO:0007669"/>
    <property type="project" value="UniProtKB-UniRule"/>
</dbReference>
<evidence type="ECO:0000256" key="9">
    <source>
        <dbReference type="ARBA" id="ARBA00048351"/>
    </source>
</evidence>
<keyword evidence="3 10" id="KW-0963">Cytoplasm</keyword>
<keyword evidence="15" id="KW-1185">Reference proteome</keyword>
<feature type="domain" description="tRNA synthetases class I (E and Q) anti-codon binding" evidence="13">
    <location>
        <begin position="511"/>
        <end position="564"/>
    </location>
</feature>
<sequence>MSLDELRSLIYRVTLRNAVQHGGKAMINSVMSTLIAEHPELRQRARELAPIVKEMVDKVNSMSAEEQRDTLAREFGEAVEEGQKKPKPEQKVLPPLPNAQEGKVVTRFAPNPDFAIHIGNARPAILSYEYARMYKGKMVLRFEDTDPRTKTPMKEAYEMIREDLRWLGVRWDEEYIQSLRMEIFYSTMKEALSKGCAYVDLGGEESKKLISEGKPPEYRDKPPEWQLEQFDRMLSGHYKEGEAVVRFKTNVNDPNPSLRDWVAFRIIDTDAHPHPLTGDKYIVWPTYNFAVSVDDHLMGITHVLRGKEHQLNTLKQGYVYKCFKWPEPTYIHFGRLKLEGFIMSKSYIKKIMSDRPGEFMGLDDPRFGTIAGLRRRGILPESIRDVILDVGVRPGDAKLSWANLAAVNRKRLDPIADRLMFVELTGGRGIRMRLSQPDCYVAKIPLHPNRPQAVREIKVCDGDYIYVPSEDAKAPMVRLAGLGNYAVNANDGLLEFKNDSLEEARKGGYPIIQWVPEASSVRLTVLEPDGLNLIKHDGLAEGYINNYGKGSRLQFIRYGFVIIDSVNPLVAILTHT</sequence>
<evidence type="ECO:0000259" key="13">
    <source>
        <dbReference type="Pfam" id="PF20974"/>
    </source>
</evidence>
<dbReference type="HAMAP" id="MF_02076">
    <property type="entry name" value="Glu_tRNA_synth_type2"/>
    <property type="match status" value="1"/>
</dbReference>
<comment type="catalytic activity">
    <reaction evidence="9 10">
        <text>tRNA(Glu) + L-glutamate + ATP = L-glutamyl-tRNA(Glu) + AMP + diphosphate</text>
        <dbReference type="Rhea" id="RHEA:23540"/>
        <dbReference type="Rhea" id="RHEA-COMP:9663"/>
        <dbReference type="Rhea" id="RHEA-COMP:9680"/>
        <dbReference type="ChEBI" id="CHEBI:29985"/>
        <dbReference type="ChEBI" id="CHEBI:30616"/>
        <dbReference type="ChEBI" id="CHEBI:33019"/>
        <dbReference type="ChEBI" id="CHEBI:78442"/>
        <dbReference type="ChEBI" id="CHEBI:78520"/>
        <dbReference type="ChEBI" id="CHEBI:456215"/>
        <dbReference type="EC" id="6.1.1.17"/>
    </reaction>
</comment>
<name>D9Q0A2_ACIS3</name>
<dbReference type="PANTHER" id="PTHR43097:SF5">
    <property type="entry name" value="GLUTAMATE--TRNA LIGASE"/>
    <property type="match status" value="1"/>
</dbReference>
<dbReference type="OrthoDB" id="10470at2157"/>
<dbReference type="FunCoup" id="D9Q0A2">
    <property type="interactions" value="280"/>
</dbReference>
<organism evidence="14 15">
    <name type="scientific">Acidilobus saccharovorans (strain DSM 16705 / JCM 18335 / VKM B-2471 / 345-15)</name>
    <dbReference type="NCBI Taxonomy" id="666510"/>
    <lineage>
        <taxon>Archaea</taxon>
        <taxon>Thermoproteota</taxon>
        <taxon>Thermoprotei</taxon>
        <taxon>Acidilobales</taxon>
        <taxon>Acidilobaceae</taxon>
        <taxon>Acidilobus</taxon>
    </lineage>
</organism>
<accession>D9Q0A2</accession>
<dbReference type="NCBIfam" id="TIGR00463">
    <property type="entry name" value="gltX_arch"/>
    <property type="match status" value="1"/>
</dbReference>
<dbReference type="PANTHER" id="PTHR43097">
    <property type="entry name" value="GLUTAMINE-TRNA LIGASE"/>
    <property type="match status" value="1"/>
</dbReference>
<dbReference type="Pfam" id="PF20974">
    <property type="entry name" value="tRNA-synt_1c_C2"/>
    <property type="match status" value="1"/>
</dbReference>
<dbReference type="GO" id="GO:0043604">
    <property type="term" value="P:amide biosynthetic process"/>
    <property type="evidence" value="ECO:0007669"/>
    <property type="project" value="TreeGrafter"/>
</dbReference>
<dbReference type="EMBL" id="CP001742">
    <property type="protein sequence ID" value="ADL18740.1"/>
    <property type="molecule type" value="Genomic_DNA"/>
</dbReference>
<dbReference type="HOGENOM" id="CLU_001882_1_3_2"/>
<dbReference type="STRING" id="666510.ASAC_0333"/>
<feature type="region of interest" description="Disordered" evidence="11">
    <location>
        <begin position="76"/>
        <end position="97"/>
    </location>
</feature>
<keyword evidence="5 10" id="KW-0547">Nucleotide-binding</keyword>
<dbReference type="InterPro" id="IPR049437">
    <property type="entry name" value="tRNA-synt_1c_C2"/>
</dbReference>
<proteinExistence type="inferred from homology"/>
<evidence type="ECO:0000313" key="15">
    <source>
        <dbReference type="Proteomes" id="UP000000346"/>
    </source>
</evidence>
<dbReference type="GO" id="GO:0005524">
    <property type="term" value="F:ATP binding"/>
    <property type="evidence" value="ECO:0007669"/>
    <property type="project" value="UniProtKB-UniRule"/>
</dbReference>
<evidence type="ECO:0000256" key="4">
    <source>
        <dbReference type="ARBA" id="ARBA00022598"/>
    </source>
</evidence>
<keyword evidence="7 10" id="KW-0648">Protein biosynthesis</keyword>
<dbReference type="Gene3D" id="2.40.240.100">
    <property type="match status" value="1"/>
</dbReference>
<dbReference type="InterPro" id="IPR000924">
    <property type="entry name" value="Glu/Gln-tRNA-synth"/>
</dbReference>
<evidence type="ECO:0000256" key="8">
    <source>
        <dbReference type="ARBA" id="ARBA00023146"/>
    </source>
</evidence>
<dbReference type="NCBIfam" id="NF003169">
    <property type="entry name" value="PRK04156.1"/>
    <property type="match status" value="1"/>
</dbReference>
<evidence type="ECO:0000256" key="2">
    <source>
        <dbReference type="ARBA" id="ARBA00008927"/>
    </source>
</evidence>
<dbReference type="GeneID" id="9498556"/>
<feature type="compositionally biased region" description="Basic and acidic residues" evidence="11">
    <location>
        <begin position="76"/>
        <end position="90"/>
    </location>
</feature>
<gene>
    <name evidence="10" type="primary">gltX</name>
    <name evidence="14" type="ordered locus">ASAC_0333</name>
</gene>
<dbReference type="RefSeq" id="WP_013266252.1">
    <property type="nucleotide sequence ID" value="NC_014374.1"/>
</dbReference>
<dbReference type="AlphaFoldDB" id="D9Q0A2"/>
<feature type="short sequence motif" description="'HIGH' region" evidence="10">
    <location>
        <begin position="110"/>
        <end position="120"/>
    </location>
</feature>
<dbReference type="InterPro" id="IPR004526">
    <property type="entry name" value="Glu-tRNA-synth_arc/euk"/>
</dbReference>
<dbReference type="EC" id="6.1.1.17" evidence="10"/>
<dbReference type="KEGG" id="asc:ASAC_0333"/>
<feature type="domain" description="Glutamyl/glutaminyl-tRNA synthetase class Ib catalytic" evidence="12">
    <location>
        <begin position="103"/>
        <end position="413"/>
    </location>
</feature>
<keyword evidence="8 10" id="KW-0030">Aminoacyl-tRNA synthetase</keyword>
<dbReference type="InterPro" id="IPR014729">
    <property type="entry name" value="Rossmann-like_a/b/a_fold"/>
</dbReference>
<dbReference type="SUPFAM" id="SSF50715">
    <property type="entry name" value="Ribosomal protein L25-like"/>
    <property type="match status" value="1"/>
</dbReference>
<evidence type="ECO:0000256" key="5">
    <source>
        <dbReference type="ARBA" id="ARBA00022741"/>
    </source>
</evidence>
<dbReference type="InterPro" id="IPR020058">
    <property type="entry name" value="Glu/Gln-tRNA-synth_Ib_cat-dom"/>
</dbReference>
<keyword evidence="4 10" id="KW-0436">Ligase</keyword>
<evidence type="ECO:0000256" key="1">
    <source>
        <dbReference type="ARBA" id="ARBA00004496"/>
    </source>
</evidence>
<dbReference type="Gene3D" id="3.40.50.620">
    <property type="entry name" value="HUPs"/>
    <property type="match status" value="1"/>
</dbReference>
<dbReference type="InterPro" id="IPR011035">
    <property type="entry name" value="Ribosomal_bL25/Gln-tRNA_synth"/>
</dbReference>
<dbReference type="InParanoid" id="D9Q0A2"/>
<evidence type="ECO:0000256" key="11">
    <source>
        <dbReference type="SAM" id="MobiDB-lite"/>
    </source>
</evidence>
<keyword evidence="6 10" id="KW-0067">ATP-binding</keyword>
<dbReference type="SUPFAM" id="SSF52374">
    <property type="entry name" value="Nucleotidylyl transferase"/>
    <property type="match status" value="1"/>
</dbReference>